<feature type="domain" description="Integrase catalytic" evidence="1">
    <location>
        <begin position="25"/>
        <end position="201"/>
    </location>
</feature>
<reference evidence="3" key="1">
    <citation type="submission" date="2015-05" db="EMBL/GenBank/DDBJ databases">
        <authorList>
            <person name="Urmite Genomes"/>
        </authorList>
    </citation>
    <scope>NUCLEOTIDE SEQUENCE [LARGE SCALE GENOMIC DNA]</scope>
    <source>
        <strain evidence="3">LF1</strain>
    </source>
</reference>
<accession>A0A0U1P4D3</accession>
<gene>
    <name evidence="2" type="ORF">BN000_05296</name>
</gene>
<dbReference type="GO" id="GO:0003676">
    <property type="term" value="F:nucleic acid binding"/>
    <property type="evidence" value="ECO:0007669"/>
    <property type="project" value="InterPro"/>
</dbReference>
<dbReference type="Proteomes" id="UP000199087">
    <property type="component" value="Unassembled WGS sequence"/>
</dbReference>
<dbReference type="InterPro" id="IPR001584">
    <property type="entry name" value="Integrase_cat-core"/>
</dbReference>
<protein>
    <recommendedName>
        <fullName evidence="1">Integrase catalytic domain-containing protein</fullName>
    </recommendedName>
</protein>
<dbReference type="Gene3D" id="3.30.420.10">
    <property type="entry name" value="Ribonuclease H-like superfamily/Ribonuclease H"/>
    <property type="match status" value="1"/>
</dbReference>
<sequence>MALEKLGGTAQVGYTLLDVFVVDDFTLQPLGRTWLTYILHSNSKYPLGYHLSFEPPSCHTALAALKHAILPKSYVKDIYPGIENEWLSSGIPLNLILDNGHMYNKHFEDACSQLSIALEYIPRFSNTISKVDIEKLLNRIKKFVLENGALKLRNLHEAIHTWIIDDNTEQLQEFEKCIREGWIVTKSLKQLSPKQVAVLFGYTGRRKVKGDGIRVANLTYNSKELQDLYNLQSGNYDILVELKYNPEDLSNVYVYDHSITHDYIEVPCINSSYSKPLSIQSHRFINRAIGRGKRDLEETLNDYFDKSNTECKYKIPGITLNKL</sequence>
<dbReference type="InterPro" id="IPR015378">
    <property type="entry name" value="Transposase-like_Mu_C"/>
</dbReference>
<evidence type="ECO:0000259" key="1">
    <source>
        <dbReference type="PROSITE" id="PS50994"/>
    </source>
</evidence>
<name>A0A0U1P4D3_9BACI</name>
<proteinExistence type="predicted"/>
<evidence type="ECO:0000313" key="2">
    <source>
        <dbReference type="EMBL" id="CRK85224.1"/>
    </source>
</evidence>
<dbReference type="STRING" id="1499688.BN000_05296"/>
<dbReference type="SUPFAM" id="SSF53098">
    <property type="entry name" value="Ribonuclease H-like"/>
    <property type="match status" value="1"/>
</dbReference>
<dbReference type="Pfam" id="PF09299">
    <property type="entry name" value="Mu-transpos_C"/>
    <property type="match status" value="1"/>
</dbReference>
<dbReference type="GO" id="GO:0015074">
    <property type="term" value="P:DNA integration"/>
    <property type="evidence" value="ECO:0007669"/>
    <property type="project" value="InterPro"/>
</dbReference>
<dbReference type="RefSeq" id="WP_176699956.1">
    <property type="nucleotide sequence ID" value="NZ_CVRB01000007.1"/>
</dbReference>
<dbReference type="InterPro" id="IPR012337">
    <property type="entry name" value="RNaseH-like_sf"/>
</dbReference>
<dbReference type="AlphaFoldDB" id="A0A0U1P4D3"/>
<dbReference type="InterPro" id="IPR036397">
    <property type="entry name" value="RNaseH_sf"/>
</dbReference>
<dbReference type="PROSITE" id="PS50994">
    <property type="entry name" value="INTEGRASE"/>
    <property type="match status" value="1"/>
</dbReference>
<keyword evidence="3" id="KW-1185">Reference proteome</keyword>
<evidence type="ECO:0000313" key="3">
    <source>
        <dbReference type="Proteomes" id="UP000199087"/>
    </source>
</evidence>
<dbReference type="EMBL" id="CVRB01000007">
    <property type="protein sequence ID" value="CRK85224.1"/>
    <property type="molecule type" value="Genomic_DNA"/>
</dbReference>
<organism evidence="2 3">
    <name type="scientific">Neobacillus massiliamazoniensis</name>
    <dbReference type="NCBI Taxonomy" id="1499688"/>
    <lineage>
        <taxon>Bacteria</taxon>
        <taxon>Bacillati</taxon>
        <taxon>Bacillota</taxon>
        <taxon>Bacilli</taxon>
        <taxon>Bacillales</taxon>
        <taxon>Bacillaceae</taxon>
        <taxon>Neobacillus</taxon>
    </lineage>
</organism>